<dbReference type="KEGG" id="sla:SERLADRAFT_479868"/>
<sequence length="96" mass="10826">MSSQNIPTGTGSEVDIVWKEFGNYRRDFSAYEGFCSAVTQDPIVHNLRFRSRGMKRIGSNWTIASEFTRFGRILTRGNETPVALTQKGEEHDALPS</sequence>
<gene>
    <name evidence="1" type="ORF">SERLADRAFT_479868</name>
</gene>
<dbReference type="Proteomes" id="UP000008064">
    <property type="component" value="Unassembled WGS sequence"/>
</dbReference>
<proteinExistence type="predicted"/>
<dbReference type="AlphaFoldDB" id="F8PCG4"/>
<dbReference type="HOGENOM" id="CLU_2365400_0_0_1"/>
<feature type="non-terminal residue" evidence="1">
    <location>
        <position position="96"/>
    </location>
</feature>
<name>F8PCG4_SERL9</name>
<reference evidence="1" key="1">
    <citation type="submission" date="2011-04" db="EMBL/GenBank/DDBJ databases">
        <title>Evolution of plant cell wall degrading machinery underlies the functional diversity of forest fungi.</title>
        <authorList>
            <consortium name="US DOE Joint Genome Institute (JGI-PGF)"/>
            <person name="Eastwood D.C."/>
            <person name="Floudas D."/>
            <person name="Binder M."/>
            <person name="Majcherczyk A."/>
            <person name="Schneider P."/>
            <person name="Aerts A."/>
            <person name="Asiegbu F.O."/>
            <person name="Baker S.E."/>
            <person name="Barry K."/>
            <person name="Bendiksby M."/>
            <person name="Blumentritt M."/>
            <person name="Coutinho P.M."/>
            <person name="Cullen D."/>
            <person name="Cullen D."/>
            <person name="Gathman A."/>
            <person name="Goodell B."/>
            <person name="Henrissat B."/>
            <person name="Ihrmark K."/>
            <person name="Kauserud H."/>
            <person name="Kohler A."/>
            <person name="LaButti K."/>
            <person name="Lapidus A."/>
            <person name="Lavin J.L."/>
            <person name="Lee Y.-H."/>
            <person name="Lindquist E."/>
            <person name="Lilly W."/>
            <person name="Lucas S."/>
            <person name="Morin E."/>
            <person name="Murat C."/>
            <person name="Oguiza J.A."/>
            <person name="Park J."/>
            <person name="Pisabarro A.G."/>
            <person name="Riley R."/>
            <person name="Rosling A."/>
            <person name="Salamov A."/>
            <person name="Schmidt O."/>
            <person name="Schmutz J."/>
            <person name="Skrede I."/>
            <person name="Stenlid J."/>
            <person name="Wiebenga A."/>
            <person name="Xie X."/>
            <person name="Kues U."/>
            <person name="Hibbett D.S."/>
            <person name="Hoffmeister D."/>
            <person name="Hogberg N."/>
            <person name="Martin F."/>
            <person name="Grigoriev I.V."/>
            <person name="Watkinson S.C."/>
        </authorList>
    </citation>
    <scope>NUCLEOTIDE SEQUENCE</scope>
    <source>
        <strain evidence="1">S7.9</strain>
    </source>
</reference>
<organism>
    <name type="scientific">Serpula lacrymans var. lacrymans (strain S7.9)</name>
    <name type="common">Dry rot fungus</name>
    <dbReference type="NCBI Taxonomy" id="578457"/>
    <lineage>
        <taxon>Eukaryota</taxon>
        <taxon>Fungi</taxon>
        <taxon>Dikarya</taxon>
        <taxon>Basidiomycota</taxon>
        <taxon>Agaricomycotina</taxon>
        <taxon>Agaricomycetes</taxon>
        <taxon>Agaricomycetidae</taxon>
        <taxon>Boletales</taxon>
        <taxon>Coniophorineae</taxon>
        <taxon>Serpulaceae</taxon>
        <taxon>Serpula</taxon>
    </lineage>
</organism>
<protein>
    <submittedName>
        <fullName evidence="1">Uncharacterized protein</fullName>
    </submittedName>
</protein>
<dbReference type="GeneID" id="18821423"/>
<dbReference type="RefSeq" id="XP_007324083.1">
    <property type="nucleotide sequence ID" value="XM_007324021.1"/>
</dbReference>
<evidence type="ECO:0000313" key="1">
    <source>
        <dbReference type="EMBL" id="EGO19362.1"/>
    </source>
</evidence>
<dbReference type="EMBL" id="GL945444">
    <property type="protein sequence ID" value="EGO19362.1"/>
    <property type="molecule type" value="Genomic_DNA"/>
</dbReference>
<accession>F8PCG4</accession>